<proteinExistence type="predicted"/>
<name>A0A2P6PHW8_ROSCH</name>
<protein>
    <submittedName>
        <fullName evidence="1">Uncharacterized protein</fullName>
    </submittedName>
</protein>
<evidence type="ECO:0000313" key="1">
    <source>
        <dbReference type="EMBL" id="PRQ21531.1"/>
    </source>
</evidence>
<organism evidence="1 2">
    <name type="scientific">Rosa chinensis</name>
    <name type="common">China rose</name>
    <dbReference type="NCBI Taxonomy" id="74649"/>
    <lineage>
        <taxon>Eukaryota</taxon>
        <taxon>Viridiplantae</taxon>
        <taxon>Streptophyta</taxon>
        <taxon>Embryophyta</taxon>
        <taxon>Tracheophyta</taxon>
        <taxon>Spermatophyta</taxon>
        <taxon>Magnoliopsida</taxon>
        <taxon>eudicotyledons</taxon>
        <taxon>Gunneridae</taxon>
        <taxon>Pentapetalae</taxon>
        <taxon>rosids</taxon>
        <taxon>fabids</taxon>
        <taxon>Rosales</taxon>
        <taxon>Rosaceae</taxon>
        <taxon>Rosoideae</taxon>
        <taxon>Rosoideae incertae sedis</taxon>
        <taxon>Rosa</taxon>
    </lineage>
</organism>
<accession>A0A2P6PHW8</accession>
<dbReference type="Gramene" id="PRQ21531">
    <property type="protein sequence ID" value="PRQ21531"/>
    <property type="gene ID" value="RchiOBHm_Chr7g0240201"/>
</dbReference>
<dbReference type="EMBL" id="PDCK01000045">
    <property type="protein sequence ID" value="PRQ21531.1"/>
    <property type="molecule type" value="Genomic_DNA"/>
</dbReference>
<dbReference type="Proteomes" id="UP000238479">
    <property type="component" value="Chromosome 7"/>
</dbReference>
<sequence>MSMAGFDLAEAYVLQDRHRKKMKMEMEKAKSGTAESKIVKSSCLFWELKEVYASNAKKTCSAENAEVGS</sequence>
<dbReference type="OMA" id="WELKEVY"/>
<gene>
    <name evidence="1" type="ORF">RchiOBHm_Chr7g0240201</name>
</gene>
<reference evidence="1 2" key="1">
    <citation type="journal article" date="2018" name="Nat. Genet.">
        <title>The Rosa genome provides new insights in the design of modern roses.</title>
        <authorList>
            <person name="Bendahmane M."/>
        </authorList>
    </citation>
    <scope>NUCLEOTIDE SEQUENCE [LARGE SCALE GENOMIC DNA]</scope>
    <source>
        <strain evidence="2">cv. Old Blush</strain>
    </source>
</reference>
<evidence type="ECO:0000313" key="2">
    <source>
        <dbReference type="Proteomes" id="UP000238479"/>
    </source>
</evidence>
<dbReference type="AlphaFoldDB" id="A0A2P6PHW8"/>
<keyword evidence="2" id="KW-1185">Reference proteome</keyword>
<comment type="caution">
    <text evidence="1">The sequence shown here is derived from an EMBL/GenBank/DDBJ whole genome shotgun (WGS) entry which is preliminary data.</text>
</comment>